<keyword evidence="3" id="KW-1185">Reference proteome</keyword>
<accession>A0A0C9SUG7</accession>
<dbReference type="Proteomes" id="UP000053647">
    <property type="component" value="Unassembled WGS sequence"/>
</dbReference>
<feature type="region of interest" description="Disordered" evidence="1">
    <location>
        <begin position="1"/>
        <end position="31"/>
    </location>
</feature>
<name>A0A0C9SUG7_PAXIN</name>
<evidence type="ECO:0000313" key="3">
    <source>
        <dbReference type="Proteomes" id="UP000053647"/>
    </source>
</evidence>
<evidence type="ECO:0000256" key="1">
    <source>
        <dbReference type="SAM" id="MobiDB-lite"/>
    </source>
</evidence>
<reference evidence="3" key="2">
    <citation type="submission" date="2015-01" db="EMBL/GenBank/DDBJ databases">
        <title>Evolutionary Origins and Diversification of the Mycorrhizal Mutualists.</title>
        <authorList>
            <consortium name="DOE Joint Genome Institute"/>
            <consortium name="Mycorrhizal Genomics Consortium"/>
            <person name="Kohler A."/>
            <person name="Kuo A."/>
            <person name="Nagy L.G."/>
            <person name="Floudas D."/>
            <person name="Copeland A."/>
            <person name="Barry K.W."/>
            <person name="Cichocki N."/>
            <person name="Veneault-Fourrey C."/>
            <person name="LaButti K."/>
            <person name="Lindquist E.A."/>
            <person name="Lipzen A."/>
            <person name="Lundell T."/>
            <person name="Morin E."/>
            <person name="Murat C."/>
            <person name="Riley R."/>
            <person name="Ohm R."/>
            <person name="Sun H."/>
            <person name="Tunlid A."/>
            <person name="Henrissat B."/>
            <person name="Grigoriev I.V."/>
            <person name="Hibbett D.S."/>
            <person name="Martin F."/>
        </authorList>
    </citation>
    <scope>NUCLEOTIDE SEQUENCE [LARGE SCALE GENOMIC DNA]</scope>
    <source>
        <strain evidence="3">ATCC 200175</strain>
    </source>
</reference>
<organism evidence="2 3">
    <name type="scientific">Paxillus involutus ATCC 200175</name>
    <dbReference type="NCBI Taxonomy" id="664439"/>
    <lineage>
        <taxon>Eukaryota</taxon>
        <taxon>Fungi</taxon>
        <taxon>Dikarya</taxon>
        <taxon>Basidiomycota</taxon>
        <taxon>Agaricomycotina</taxon>
        <taxon>Agaricomycetes</taxon>
        <taxon>Agaricomycetidae</taxon>
        <taxon>Boletales</taxon>
        <taxon>Paxilineae</taxon>
        <taxon>Paxillaceae</taxon>
        <taxon>Paxillus</taxon>
    </lineage>
</organism>
<gene>
    <name evidence="2" type="ORF">PAXINDRAFT_20704</name>
</gene>
<reference evidence="2 3" key="1">
    <citation type="submission" date="2014-06" db="EMBL/GenBank/DDBJ databases">
        <authorList>
            <consortium name="DOE Joint Genome Institute"/>
            <person name="Kuo A."/>
            <person name="Kohler A."/>
            <person name="Nagy L.G."/>
            <person name="Floudas D."/>
            <person name="Copeland A."/>
            <person name="Barry K.W."/>
            <person name="Cichocki N."/>
            <person name="Veneault-Fourrey C."/>
            <person name="LaButti K."/>
            <person name="Lindquist E.A."/>
            <person name="Lipzen A."/>
            <person name="Lundell T."/>
            <person name="Morin E."/>
            <person name="Murat C."/>
            <person name="Sun H."/>
            <person name="Tunlid A."/>
            <person name="Henrissat B."/>
            <person name="Grigoriev I.V."/>
            <person name="Hibbett D.S."/>
            <person name="Martin F."/>
            <person name="Nordberg H.P."/>
            <person name="Cantor M.N."/>
            <person name="Hua S.X."/>
        </authorList>
    </citation>
    <scope>NUCLEOTIDE SEQUENCE [LARGE SCALE GENOMIC DNA]</scope>
    <source>
        <strain evidence="2 3">ATCC 200175</strain>
    </source>
</reference>
<sequence>MTATLKGSPAGAGHNHTYRRHPEMTGLPPMPREAAVHGVEYCIQPIWTAKYVNRRR</sequence>
<evidence type="ECO:0000313" key="2">
    <source>
        <dbReference type="EMBL" id="KIJ06085.1"/>
    </source>
</evidence>
<protein>
    <submittedName>
        <fullName evidence="2">Uncharacterized protein</fullName>
    </submittedName>
</protein>
<dbReference type="EMBL" id="KN820524">
    <property type="protein sequence ID" value="KIJ06085.1"/>
    <property type="molecule type" value="Genomic_DNA"/>
</dbReference>
<dbReference type="HOGENOM" id="CLU_3014790_0_0_1"/>
<dbReference type="AlphaFoldDB" id="A0A0C9SUG7"/>
<proteinExistence type="predicted"/>